<dbReference type="GO" id="GO:0006269">
    <property type="term" value="P:DNA replication, synthesis of primer"/>
    <property type="evidence" value="ECO:0007669"/>
    <property type="project" value="UniProtKB-UniRule"/>
</dbReference>
<sequence>MNDRMDDRLKQSAARAAAAFQGVRGTRVPVPTSPTGKLPPQRLEMEAAVLGALMLEKDALTTVVDILKPVSFYKEGHQRIYKAISNLFDKSEPIDQLTVVQELREMGELEAAGGVGYVAGLTMHINSAANIEAHARVILEAAIKRELIRTATDILRDAYEETTDVFELLDSTEKNIFQVSEDNMRKGVDSMQDLMVKAIKELEEKKHQKDGLTGVPTGFSALDRVTSGWQPSDLVIVAARPGMGKCLAKGTRVVMFDGTLRNVEDVQIGDLLMGDDSTPRRVLSLARGRENMYWVRQNKSDDYRVNESHILSLKRSRNEGPHRHGDVLNIEVRDWLKKSPKFQSNYKGYKVAVEFIEQALPLDPYFLGVWLGDGASGNSRITGQDAEIIDYLHEYAGDLGLQVTTGVVADRCNSYGITRGRRGGSLAQYSVQDELRQLSVLHNKHIPQRYLINSTANRLRLLAGLIDSDGHLDPVSNGYEITQKNLELARQIKFLADSLGFRTSLKTKRAAIAKIGYESEVYRVRIYGDIERVPVRVARKKAQPWVSPVDWRLTGISVEFDKEDDYYGFEIDGNHLFLLADCTVTHNTAFVVSAMRNAAVDFKKPVAIFSLEMSSLQLVNRLISAEAELDSEKIKKGNLADYEWSQLNHKISSLSTAPIYIDDTPALSIRELRAKCRRLKSQHDIQLIIIDYLQLMSGNDGGKGGNREQEIASISRALKGIAKELNVPVIALSQLSRSVETRGGDKKPQLSDLRESGSIEQDADMVIFLYRPEYYKITEDEMGNPTQGMGEVIIAKHRNGSLETVQLKFIGRFTKFADLDGFDGGGAGGFGDASYSPNALPGSSFDNEGPAGGDAGFGQPQTIRLGSRMNDAPPSPVPFPKSNSFGEEPPF</sequence>
<dbReference type="InterPro" id="IPR004042">
    <property type="entry name" value="Intein_endonuc_central"/>
</dbReference>
<dbReference type="CDD" id="cd00984">
    <property type="entry name" value="DnaB_C"/>
    <property type="match status" value="1"/>
</dbReference>
<keyword evidence="20" id="KW-1185">Reference proteome</keyword>
<evidence type="ECO:0000259" key="18">
    <source>
        <dbReference type="PROSITE" id="PS51199"/>
    </source>
</evidence>
<dbReference type="PROSITE" id="PS50819">
    <property type="entry name" value="INTEIN_ENDONUCLEASE"/>
    <property type="match status" value="1"/>
</dbReference>
<evidence type="ECO:0000256" key="3">
    <source>
        <dbReference type="ARBA" id="ARBA00022705"/>
    </source>
</evidence>
<evidence type="ECO:0000256" key="9">
    <source>
        <dbReference type="ARBA" id="ARBA00023125"/>
    </source>
</evidence>
<dbReference type="GO" id="GO:0043139">
    <property type="term" value="F:5'-3' DNA helicase activity"/>
    <property type="evidence" value="ECO:0007669"/>
    <property type="project" value="UniProtKB-EC"/>
</dbReference>
<dbReference type="InterPro" id="IPR036844">
    <property type="entry name" value="Hint_dom_sf"/>
</dbReference>
<organism evidence="19 20">
    <name type="scientific">Hymenobacter setariae</name>
    <dbReference type="NCBI Taxonomy" id="2594794"/>
    <lineage>
        <taxon>Bacteria</taxon>
        <taxon>Pseudomonadati</taxon>
        <taxon>Bacteroidota</taxon>
        <taxon>Cytophagia</taxon>
        <taxon>Cytophagales</taxon>
        <taxon>Hymenobacteraceae</taxon>
        <taxon>Hymenobacter</taxon>
    </lineage>
</organism>
<comment type="function">
    <text evidence="11 15">The main replicative DNA helicase, it participates in initiation and elongation during chromosome replication. Travels ahead of the DNA replisome, separating dsDNA into templates for DNA synthesis. A processive ATP-dependent 5'-3' DNA helicase it has DNA-dependent ATPase activity.</text>
</comment>
<keyword evidence="3 15" id="KW-0235">DNA replication</keyword>
<dbReference type="Gene3D" id="1.10.860.10">
    <property type="entry name" value="DNAb Helicase, Chain A"/>
    <property type="match status" value="1"/>
</dbReference>
<dbReference type="Pfam" id="PF03796">
    <property type="entry name" value="DnaB_C"/>
    <property type="match status" value="1"/>
</dbReference>
<keyword evidence="4" id="KW-0677">Repeat</keyword>
<dbReference type="PROSITE" id="PS51199">
    <property type="entry name" value="SF4_HELICASE"/>
    <property type="match status" value="2"/>
</dbReference>
<dbReference type="Gene3D" id="3.10.28.10">
    <property type="entry name" value="Homing endonucleases"/>
    <property type="match status" value="1"/>
</dbReference>
<feature type="domain" description="DOD-type homing endonuclease" evidence="17">
    <location>
        <begin position="366"/>
        <end position="501"/>
    </location>
</feature>
<keyword evidence="8 15" id="KW-0067">ATP-binding</keyword>
<keyword evidence="10" id="KW-0413">Isomerase</keyword>
<evidence type="ECO:0000256" key="1">
    <source>
        <dbReference type="ARBA" id="ARBA00008428"/>
    </source>
</evidence>
<comment type="catalytic activity">
    <reaction evidence="13 15">
        <text>ATP + H2O = ADP + phosphate + H(+)</text>
        <dbReference type="Rhea" id="RHEA:13065"/>
        <dbReference type="ChEBI" id="CHEBI:15377"/>
        <dbReference type="ChEBI" id="CHEBI:15378"/>
        <dbReference type="ChEBI" id="CHEBI:30616"/>
        <dbReference type="ChEBI" id="CHEBI:43474"/>
        <dbReference type="ChEBI" id="CHEBI:456216"/>
        <dbReference type="EC" id="5.6.2.3"/>
    </reaction>
</comment>
<keyword evidence="6 15" id="KW-0378">Hydrolase</keyword>
<dbReference type="SUPFAM" id="SSF55608">
    <property type="entry name" value="Homing endonucleases"/>
    <property type="match status" value="1"/>
</dbReference>
<dbReference type="SUPFAM" id="SSF51294">
    <property type="entry name" value="Hedgehog/intein (Hint) domain"/>
    <property type="match status" value="1"/>
</dbReference>
<dbReference type="InterPro" id="IPR007692">
    <property type="entry name" value="DNA_helicase_DnaB"/>
</dbReference>
<dbReference type="EMBL" id="VMRJ01000001">
    <property type="protein sequence ID" value="TVT43207.1"/>
    <property type="molecule type" value="Genomic_DNA"/>
</dbReference>
<dbReference type="Pfam" id="PF00772">
    <property type="entry name" value="DnaB"/>
    <property type="match status" value="1"/>
</dbReference>
<evidence type="ECO:0000256" key="7">
    <source>
        <dbReference type="ARBA" id="ARBA00022806"/>
    </source>
</evidence>
<dbReference type="GO" id="GO:0005524">
    <property type="term" value="F:ATP binding"/>
    <property type="evidence" value="ECO:0007669"/>
    <property type="project" value="UniProtKB-UniRule"/>
</dbReference>
<dbReference type="InterPro" id="IPR027417">
    <property type="entry name" value="P-loop_NTPase"/>
</dbReference>
<evidence type="ECO:0000256" key="10">
    <source>
        <dbReference type="ARBA" id="ARBA00023235"/>
    </source>
</evidence>
<keyword evidence="9 15" id="KW-0238">DNA-binding</keyword>
<dbReference type="SUPFAM" id="SSF48024">
    <property type="entry name" value="N-terminal domain of DnaB helicase"/>
    <property type="match status" value="1"/>
</dbReference>
<dbReference type="SUPFAM" id="SSF52540">
    <property type="entry name" value="P-loop containing nucleoside triphosphate hydrolases"/>
    <property type="match status" value="2"/>
</dbReference>
<dbReference type="GO" id="GO:0003677">
    <property type="term" value="F:DNA binding"/>
    <property type="evidence" value="ECO:0007669"/>
    <property type="project" value="UniProtKB-UniRule"/>
</dbReference>
<dbReference type="GO" id="GO:0005829">
    <property type="term" value="C:cytosol"/>
    <property type="evidence" value="ECO:0007669"/>
    <property type="project" value="TreeGrafter"/>
</dbReference>
<name>A0A558C3E7_9BACT</name>
<evidence type="ECO:0000256" key="4">
    <source>
        <dbReference type="ARBA" id="ARBA00022737"/>
    </source>
</evidence>
<protein>
    <recommendedName>
        <fullName evidence="14 15">Replicative DNA helicase</fullName>
        <ecNumber evidence="14 15">5.6.2.3</ecNumber>
    </recommendedName>
</protein>
<dbReference type="Pfam" id="PF05203">
    <property type="entry name" value="Hom_end_hint"/>
    <property type="match status" value="1"/>
</dbReference>
<dbReference type="Gene3D" id="2.170.16.10">
    <property type="entry name" value="Hedgehog/Intein (Hint) domain"/>
    <property type="match status" value="1"/>
</dbReference>
<evidence type="ECO:0000256" key="8">
    <source>
        <dbReference type="ARBA" id="ARBA00022840"/>
    </source>
</evidence>
<keyword evidence="5 15" id="KW-0547">Nucleotide-binding</keyword>
<evidence type="ECO:0000256" key="5">
    <source>
        <dbReference type="ARBA" id="ARBA00022741"/>
    </source>
</evidence>
<evidence type="ECO:0000256" key="13">
    <source>
        <dbReference type="ARBA" id="ARBA00048954"/>
    </source>
</evidence>
<evidence type="ECO:0000256" key="6">
    <source>
        <dbReference type="ARBA" id="ARBA00022801"/>
    </source>
</evidence>
<dbReference type="InterPro" id="IPR007694">
    <property type="entry name" value="DNA_helicase_DnaB-like_C"/>
</dbReference>
<dbReference type="InterPro" id="IPR007693">
    <property type="entry name" value="DNA_helicase_DnaB-like_N"/>
</dbReference>
<dbReference type="GO" id="GO:0016887">
    <property type="term" value="F:ATP hydrolysis activity"/>
    <property type="evidence" value="ECO:0007669"/>
    <property type="project" value="RHEA"/>
</dbReference>
<dbReference type="InterPro" id="IPR016136">
    <property type="entry name" value="DNA_helicase_N/primase_C"/>
</dbReference>
<dbReference type="Proteomes" id="UP000317624">
    <property type="component" value="Unassembled WGS sequence"/>
</dbReference>
<comment type="similarity">
    <text evidence="1 15">Belongs to the helicase family. DnaB subfamily.</text>
</comment>
<dbReference type="InterPro" id="IPR036185">
    <property type="entry name" value="DNA_heli_DnaB-like_N_sf"/>
</dbReference>
<evidence type="ECO:0000313" key="20">
    <source>
        <dbReference type="Proteomes" id="UP000317624"/>
    </source>
</evidence>
<dbReference type="Gene3D" id="3.40.50.300">
    <property type="entry name" value="P-loop containing nucleotide triphosphate hydrolases"/>
    <property type="match status" value="2"/>
</dbReference>
<dbReference type="OrthoDB" id="9773982at2"/>
<gene>
    <name evidence="19" type="primary">dnaB</name>
    <name evidence="19" type="ORF">FNT36_03700</name>
</gene>
<dbReference type="FunFam" id="1.10.860.10:FF:000001">
    <property type="entry name" value="Replicative DNA helicase"/>
    <property type="match status" value="1"/>
</dbReference>
<dbReference type="GO" id="GO:0030908">
    <property type="term" value="P:protein splicing"/>
    <property type="evidence" value="ECO:0007669"/>
    <property type="project" value="InterPro"/>
</dbReference>
<evidence type="ECO:0000313" key="19">
    <source>
        <dbReference type="EMBL" id="TVT43207.1"/>
    </source>
</evidence>
<evidence type="ECO:0000256" key="16">
    <source>
        <dbReference type="SAM" id="MobiDB-lite"/>
    </source>
</evidence>
<dbReference type="InterPro" id="IPR004860">
    <property type="entry name" value="LAGLIDADG_dom"/>
</dbReference>
<dbReference type="InterPro" id="IPR027434">
    <property type="entry name" value="Homing_endonucl"/>
</dbReference>
<comment type="caution">
    <text evidence="19">The sequence shown here is derived from an EMBL/GenBank/DDBJ whole genome shotgun (WGS) entry which is preliminary data.</text>
</comment>
<dbReference type="Pfam" id="PF14528">
    <property type="entry name" value="LAGLIDADG_3"/>
    <property type="match status" value="1"/>
</dbReference>
<comment type="function">
    <text evidence="12 15">The intein is an endonuclease.</text>
</comment>
<dbReference type="EC" id="5.6.2.3" evidence="14 15"/>
<accession>A0A558C3E7</accession>
<feature type="region of interest" description="Disordered" evidence="16">
    <location>
        <begin position="839"/>
        <end position="891"/>
    </location>
</feature>
<evidence type="ECO:0000256" key="14">
    <source>
        <dbReference type="NCBIfam" id="TIGR00665"/>
    </source>
</evidence>
<evidence type="ECO:0000256" key="11">
    <source>
        <dbReference type="ARBA" id="ARBA00044932"/>
    </source>
</evidence>
<proteinExistence type="inferred from homology"/>
<evidence type="ECO:0000259" key="17">
    <source>
        <dbReference type="PROSITE" id="PS50819"/>
    </source>
</evidence>
<keyword evidence="7 15" id="KW-0347">Helicase</keyword>
<feature type="domain" description="SF4 helicase" evidence="18">
    <location>
        <begin position="208"/>
        <end position="245"/>
    </location>
</feature>
<evidence type="ECO:0000256" key="2">
    <source>
        <dbReference type="ARBA" id="ARBA00022515"/>
    </source>
</evidence>
<dbReference type="NCBIfam" id="TIGR00665">
    <property type="entry name" value="DnaB"/>
    <property type="match status" value="1"/>
</dbReference>
<dbReference type="GO" id="GO:0004519">
    <property type="term" value="F:endonuclease activity"/>
    <property type="evidence" value="ECO:0007669"/>
    <property type="project" value="InterPro"/>
</dbReference>
<dbReference type="PANTHER" id="PTHR30153">
    <property type="entry name" value="REPLICATIVE DNA HELICASE DNAB"/>
    <property type="match status" value="1"/>
</dbReference>
<dbReference type="InterPro" id="IPR007868">
    <property type="entry name" value="Hom_end_hint"/>
</dbReference>
<evidence type="ECO:0000256" key="15">
    <source>
        <dbReference type="RuleBase" id="RU362085"/>
    </source>
</evidence>
<evidence type="ECO:0000256" key="12">
    <source>
        <dbReference type="ARBA" id="ARBA00044940"/>
    </source>
</evidence>
<reference evidence="19 20" key="1">
    <citation type="submission" date="2019-07" db="EMBL/GenBank/DDBJ databases">
        <title>Hymenobacter sp. straun FUR1 Genome sequencing and assembly.</title>
        <authorList>
            <person name="Chhetri G."/>
        </authorList>
    </citation>
    <scope>NUCLEOTIDE SEQUENCE [LARGE SCALE GENOMIC DNA]</scope>
    <source>
        <strain evidence="19 20">Fur1</strain>
    </source>
</reference>
<feature type="domain" description="SF4 helicase" evidence="18">
    <location>
        <begin position="588"/>
        <end position="823"/>
    </location>
</feature>
<dbReference type="PANTHER" id="PTHR30153:SF2">
    <property type="entry name" value="REPLICATIVE DNA HELICASE"/>
    <property type="match status" value="1"/>
</dbReference>
<keyword evidence="2 15" id="KW-0639">Primosome</keyword>
<dbReference type="GO" id="GO:1990077">
    <property type="term" value="C:primosome complex"/>
    <property type="evidence" value="ECO:0007669"/>
    <property type="project" value="UniProtKB-UniRule"/>
</dbReference>
<dbReference type="RefSeq" id="WP_144844480.1">
    <property type="nucleotide sequence ID" value="NZ_VMRJ01000001.1"/>
</dbReference>
<dbReference type="AlphaFoldDB" id="A0A558C3E7"/>